<sequence>MNIYNTVPNISLNLDSLNILDLLYKRQNNIKTCPHCNCTSFIKHGYYKTLQRFKCSNKICNKTFCATTKSPWSYSKKSFDLWKDYFKLMFENKTLIECSTTLDIHNTTAFYWRHKILVAMKLFFKPQPLKEFIEINKFRFKENFKGSRNIVTDERKYIWLISAVDINNTILSELVSVGPISVPIIKNSIYKKIPKDAYLLSSADTHLRAIEIIHNKNLTTPHPKDKELVRSFSKFIAPWLNRFKGIATKYLNSYLTWYILNFKKYYNNFMKFIIDLTLENSFTRFIDFKSFNLSLN</sequence>
<proteinExistence type="predicted"/>
<keyword evidence="2" id="KW-1185">Reference proteome</keyword>
<dbReference type="STRING" id="94869.SAMN04488529_10335"/>
<protein>
    <submittedName>
        <fullName evidence="1">Transposase</fullName>
    </submittedName>
</protein>
<evidence type="ECO:0000313" key="1">
    <source>
        <dbReference type="EMBL" id="SDP24680.1"/>
    </source>
</evidence>
<dbReference type="OrthoDB" id="9802985at2"/>
<dbReference type="EMBL" id="FNJM01000003">
    <property type="protein sequence ID" value="SDP24680.1"/>
    <property type="molecule type" value="Genomic_DNA"/>
</dbReference>
<accession>A0A1H0R5G4</accession>
<dbReference type="Proteomes" id="UP000198597">
    <property type="component" value="Unassembled WGS sequence"/>
</dbReference>
<organism evidence="1 2">
    <name type="scientific">Clostridium gasigenes</name>
    <dbReference type="NCBI Taxonomy" id="94869"/>
    <lineage>
        <taxon>Bacteria</taxon>
        <taxon>Bacillati</taxon>
        <taxon>Bacillota</taxon>
        <taxon>Clostridia</taxon>
        <taxon>Eubacteriales</taxon>
        <taxon>Clostridiaceae</taxon>
        <taxon>Clostridium</taxon>
    </lineage>
</organism>
<dbReference type="AlphaFoldDB" id="A0A1H0R5G4"/>
<name>A0A1H0R5G4_9CLOT</name>
<reference evidence="1 2" key="1">
    <citation type="submission" date="2016-10" db="EMBL/GenBank/DDBJ databases">
        <authorList>
            <person name="de Groot N.N."/>
        </authorList>
    </citation>
    <scope>NUCLEOTIDE SEQUENCE [LARGE SCALE GENOMIC DNA]</scope>
    <source>
        <strain evidence="1 2">DSM 12272</strain>
    </source>
</reference>
<gene>
    <name evidence="1" type="ORF">SAMN04488529_10335</name>
</gene>
<evidence type="ECO:0000313" key="2">
    <source>
        <dbReference type="Proteomes" id="UP000198597"/>
    </source>
</evidence>